<dbReference type="InterPro" id="IPR050493">
    <property type="entry name" value="FAD-dep_Monooxygenase_BioMet"/>
</dbReference>
<proteinExistence type="predicted"/>
<comment type="caution">
    <text evidence="4">The sequence shown here is derived from an EMBL/GenBank/DDBJ whole genome shotgun (WGS) entry which is preliminary data.</text>
</comment>
<reference evidence="4 5" key="1">
    <citation type="submission" date="2020-01" db="EMBL/GenBank/DDBJ databases">
        <title>Genomes of bacteria type strains.</title>
        <authorList>
            <person name="Chen J."/>
            <person name="Zhu S."/>
            <person name="Chen J."/>
        </authorList>
    </citation>
    <scope>NUCLEOTIDE SEQUENCE [LARGE SCALE GENOMIC DNA]</scope>
    <source>
        <strain evidence="4 5">KCTC 52919</strain>
    </source>
</reference>
<evidence type="ECO:0000256" key="2">
    <source>
        <dbReference type="ARBA" id="ARBA00023033"/>
    </source>
</evidence>
<dbReference type="InterPro" id="IPR036188">
    <property type="entry name" value="FAD/NAD-bd_sf"/>
</dbReference>
<dbReference type="SUPFAM" id="SSF51905">
    <property type="entry name" value="FAD/NAD(P)-binding domain"/>
    <property type="match status" value="1"/>
</dbReference>
<gene>
    <name evidence="4" type="ORF">GTW51_13260</name>
</gene>
<protein>
    <submittedName>
        <fullName evidence="4">Salicylate hydroxylase</fullName>
    </submittedName>
</protein>
<dbReference type="InterPro" id="IPR002938">
    <property type="entry name" value="FAD-bd"/>
</dbReference>
<dbReference type="PANTHER" id="PTHR13789">
    <property type="entry name" value="MONOOXYGENASE"/>
    <property type="match status" value="1"/>
</dbReference>
<name>A0A6L9MJL9_9HYPH</name>
<keyword evidence="2" id="KW-0503">Monooxygenase</keyword>
<feature type="domain" description="FAD-binding" evidence="3">
    <location>
        <begin position="2"/>
        <end position="328"/>
    </location>
</feature>
<dbReference type="Proteomes" id="UP000476332">
    <property type="component" value="Unassembled WGS sequence"/>
</dbReference>
<dbReference type="GO" id="GO:0004497">
    <property type="term" value="F:monooxygenase activity"/>
    <property type="evidence" value="ECO:0007669"/>
    <property type="project" value="UniProtKB-KW"/>
</dbReference>
<keyword evidence="5" id="KW-1185">Reference proteome</keyword>
<accession>A0A6L9MJL9</accession>
<dbReference type="EMBL" id="JAAAMJ010000009">
    <property type="protein sequence ID" value="NDV87670.1"/>
    <property type="molecule type" value="Genomic_DNA"/>
</dbReference>
<organism evidence="4 5">
    <name type="scientific">Aurantimonas aggregata</name>
    <dbReference type="NCBI Taxonomy" id="2047720"/>
    <lineage>
        <taxon>Bacteria</taxon>
        <taxon>Pseudomonadati</taxon>
        <taxon>Pseudomonadota</taxon>
        <taxon>Alphaproteobacteria</taxon>
        <taxon>Hyphomicrobiales</taxon>
        <taxon>Aurantimonadaceae</taxon>
        <taxon>Aurantimonas</taxon>
    </lineage>
</organism>
<evidence type="ECO:0000256" key="1">
    <source>
        <dbReference type="ARBA" id="ARBA00023002"/>
    </source>
</evidence>
<dbReference type="Pfam" id="PF01494">
    <property type="entry name" value="FAD_binding_3"/>
    <property type="match status" value="1"/>
</dbReference>
<evidence type="ECO:0000259" key="3">
    <source>
        <dbReference type="Pfam" id="PF01494"/>
    </source>
</evidence>
<keyword evidence="1" id="KW-0560">Oxidoreductase</keyword>
<evidence type="ECO:0000313" key="4">
    <source>
        <dbReference type="EMBL" id="NDV87670.1"/>
    </source>
</evidence>
<dbReference type="PANTHER" id="PTHR13789:SF309">
    <property type="entry name" value="PUTATIVE (AFU_ORTHOLOGUE AFUA_6G14510)-RELATED"/>
    <property type="match status" value="1"/>
</dbReference>
<dbReference type="AlphaFoldDB" id="A0A6L9MJL9"/>
<evidence type="ECO:0000313" key="5">
    <source>
        <dbReference type="Proteomes" id="UP000476332"/>
    </source>
</evidence>
<dbReference type="RefSeq" id="WP_163044415.1">
    <property type="nucleotide sequence ID" value="NZ_JAAAMJ010000009.1"/>
</dbReference>
<sequence>MKILIVGAGIGGLSLARALLNRGISADIIDWRSDWRTPGFGLFLPGNASRAFGQLGLMPLIMQSAVPIVRQDFLDFRGRLLSRIDAAAFWAGCGPCLSLPRAEMHAILRESIETLPIRTGVTFSDLRQTSGGCVVTFDDQSTATYDLVVGADGLNSTVRRLAVDPAPPSYTGDACWRFFVPNMIGISSWTVMLAKGRSLLVIPVDRSTLYVNAGIAHPSGDFSDFGAAADLQKIFADFGVPLRPLLDRLPPATEMHFSRIESVQPQTTVSGRVVLIGDAAHAMSPSMAEGAGLACEDAVLLADAVTGTHDLDAALEAYAPRRQSRVAWVQKQSQTRDRIRWLPLALSGGLLRFAGGSLYRRSYEPLLIEA</sequence>
<dbReference type="PRINTS" id="PR00420">
    <property type="entry name" value="RNGMNOXGNASE"/>
</dbReference>
<dbReference type="Gene3D" id="3.50.50.60">
    <property type="entry name" value="FAD/NAD(P)-binding domain"/>
    <property type="match status" value="1"/>
</dbReference>
<dbReference type="GO" id="GO:0071949">
    <property type="term" value="F:FAD binding"/>
    <property type="evidence" value="ECO:0007669"/>
    <property type="project" value="InterPro"/>
</dbReference>